<comment type="cofactor">
    <cofactor evidence="1">
        <name>Zn(2+)</name>
        <dbReference type="ChEBI" id="CHEBI:29105"/>
    </cofactor>
</comment>
<evidence type="ECO:0000256" key="3">
    <source>
        <dbReference type="ARBA" id="ARBA00022670"/>
    </source>
</evidence>
<dbReference type="GO" id="GO:0006508">
    <property type="term" value="P:proteolysis"/>
    <property type="evidence" value="ECO:0007669"/>
    <property type="project" value="UniProtKB-UniRule"/>
</dbReference>
<evidence type="ECO:0000256" key="4">
    <source>
        <dbReference type="ARBA" id="ARBA00022723"/>
    </source>
</evidence>
<accession>A0A3Z6QJX0</accession>
<name>A0A3Y9C0B4_SALEB</name>
<dbReference type="Pfam" id="PF01546">
    <property type="entry name" value="Peptidase_M20"/>
    <property type="match status" value="1"/>
</dbReference>
<evidence type="ECO:0000256" key="2">
    <source>
        <dbReference type="ARBA" id="ARBA00009692"/>
    </source>
</evidence>
<dbReference type="Pfam" id="PF07687">
    <property type="entry name" value="M20_dimer"/>
    <property type="match status" value="1"/>
</dbReference>
<dbReference type="EC" id="3.4.11.4" evidence="8"/>
<evidence type="ECO:0000256" key="1">
    <source>
        <dbReference type="ARBA" id="ARBA00001947"/>
    </source>
</evidence>
<dbReference type="EMBL" id="AAAFYZ010000034">
    <property type="protein sequence ID" value="EAB8477382.1"/>
    <property type="molecule type" value="Genomic_DNA"/>
</dbReference>
<dbReference type="Gene3D" id="3.40.630.10">
    <property type="entry name" value="Zn peptidases"/>
    <property type="match status" value="1"/>
</dbReference>
<dbReference type="EMBL" id="AAKVUB010000009">
    <property type="protein sequence ID" value="ECW2468063.1"/>
    <property type="molecule type" value="Genomic_DNA"/>
</dbReference>
<comment type="similarity">
    <text evidence="2">Belongs to the peptidase M20B family.</text>
</comment>
<dbReference type="GO" id="GO:0008270">
    <property type="term" value="F:zinc ion binding"/>
    <property type="evidence" value="ECO:0007669"/>
    <property type="project" value="InterPro"/>
</dbReference>
<dbReference type="AlphaFoldDB" id="A0A3Y9C0B4"/>
<dbReference type="InterPro" id="IPR001261">
    <property type="entry name" value="ArgE/DapE_CS"/>
</dbReference>
<keyword evidence="5 10" id="KW-0378">Hydrolase</keyword>
<dbReference type="SUPFAM" id="SSF55031">
    <property type="entry name" value="Bacterial exopeptidase dimerisation domain"/>
    <property type="match status" value="1"/>
</dbReference>
<keyword evidence="3" id="KW-0645">Protease</keyword>
<evidence type="ECO:0000256" key="6">
    <source>
        <dbReference type="ARBA" id="ARBA00022833"/>
    </source>
</evidence>
<organism evidence="10">
    <name type="scientific">Salmonella enterica subsp. enterica serovar Java</name>
    <dbReference type="NCBI Taxonomy" id="224729"/>
    <lineage>
        <taxon>Bacteria</taxon>
        <taxon>Pseudomonadati</taxon>
        <taxon>Pseudomonadota</taxon>
        <taxon>Gammaproteobacteria</taxon>
        <taxon>Enterobacterales</taxon>
        <taxon>Enterobacteriaceae</taxon>
        <taxon>Salmonella</taxon>
    </lineage>
</organism>
<dbReference type="Proteomes" id="UP000839644">
    <property type="component" value="Unassembled WGS sequence"/>
</dbReference>
<dbReference type="InterPro" id="IPR010161">
    <property type="entry name" value="Peptidase_M20B"/>
</dbReference>
<dbReference type="InterPro" id="IPR011650">
    <property type="entry name" value="Peptidase_M20_dimer"/>
</dbReference>
<sequence>MKNRIDIEKITNTFLEYTLINTTSDPSNQNLPSNDNQYKLAQYVANQFSELAGVTIDVKSNAITTITLPANTAGVPSIVFFAHLDTAPDHTGDTHAIRITQYDGKAIVLSGTGEKLSPEEHPELLDYVGQDVIVTDGTSLLGADDKAAIAAGVEAMQYLVSNPDVPHGDVRLVLLPDEETGIRGAKVLDVAALNADYGICLDCCGIGEYVTENWYAGSARITVKGVTAHPMSARGKLINALSIAAGVIAELPEKERPEYTEGREGYYWPHKLNGDTASAMLDIAIRDFDIVGYQQRKITLQAIVDKLRQRWGDERISITLSDIYDNVKPALDNYPGIMKNVVQAMRNLGITPKPLIMRGGYDGSVITPKGLPTVNIFTGAHNFHSTREFLPVESLRLASEMLLEMVELSTREVLV</sequence>
<evidence type="ECO:0000256" key="7">
    <source>
        <dbReference type="ARBA" id="ARBA00023049"/>
    </source>
</evidence>
<dbReference type="PANTHER" id="PTHR42994:SF1">
    <property type="entry name" value="PEPTIDASE T"/>
    <property type="match status" value="1"/>
</dbReference>
<dbReference type="NCBIfam" id="NF009920">
    <property type="entry name" value="PRK13381.1"/>
    <property type="match status" value="1"/>
</dbReference>
<gene>
    <name evidence="10" type="primary">pepT</name>
    <name evidence="10" type="ORF">AU894_14335</name>
    <name evidence="11" type="ORF">D6K54_10885</name>
    <name evidence="12" type="ORF">D6S17_23590</name>
    <name evidence="13" type="ORF">EZX71_08880</name>
</gene>
<evidence type="ECO:0000259" key="9">
    <source>
        <dbReference type="Pfam" id="PF07687"/>
    </source>
</evidence>
<keyword evidence="10" id="KW-0031">Aminopeptidase</keyword>
<feature type="domain" description="Peptidase M20 dimerisation" evidence="9">
    <location>
        <begin position="217"/>
        <end position="310"/>
    </location>
</feature>
<protein>
    <recommendedName>
        <fullName evidence="8">Peptidase T</fullName>
        <ecNumber evidence="8">3.4.11.4</ecNumber>
    </recommendedName>
</protein>
<dbReference type="InterPro" id="IPR036264">
    <property type="entry name" value="Bact_exopeptidase_dim_dom"/>
</dbReference>
<evidence type="ECO:0000313" key="13">
    <source>
        <dbReference type="EMBL" id="ECW2468063.1"/>
    </source>
</evidence>
<evidence type="ECO:0000256" key="8">
    <source>
        <dbReference type="NCBIfam" id="TIGR01882"/>
    </source>
</evidence>
<dbReference type="Proteomes" id="UP000839631">
    <property type="component" value="Unassembled WGS sequence"/>
</dbReference>
<evidence type="ECO:0000313" key="11">
    <source>
        <dbReference type="EMBL" id="EAC0787251.1"/>
    </source>
</evidence>
<keyword evidence="6" id="KW-0862">Zinc</keyword>
<dbReference type="SUPFAM" id="SSF53187">
    <property type="entry name" value="Zn-dependent exopeptidases"/>
    <property type="match status" value="1"/>
</dbReference>
<keyword evidence="4" id="KW-0479">Metal-binding</keyword>
<dbReference type="Proteomes" id="UP000839733">
    <property type="component" value="Unassembled WGS sequence"/>
</dbReference>
<comment type="caution">
    <text evidence="10">The sequence shown here is derived from an EMBL/GenBank/DDBJ whole genome shotgun (WGS) entry which is preliminary data.</text>
</comment>
<dbReference type="NCBIfam" id="NF003976">
    <property type="entry name" value="PRK05469.1"/>
    <property type="match status" value="1"/>
</dbReference>
<keyword evidence="7" id="KW-0482">Metalloprotease</keyword>
<dbReference type="EMBL" id="AAHPHN010000056">
    <property type="protein sequence ID" value="EBY8644493.1"/>
    <property type="molecule type" value="Genomic_DNA"/>
</dbReference>
<dbReference type="InterPro" id="IPR002933">
    <property type="entry name" value="Peptidase_M20"/>
</dbReference>
<evidence type="ECO:0000313" key="12">
    <source>
        <dbReference type="EMBL" id="EBY8644493.1"/>
    </source>
</evidence>
<proteinExistence type="inferred from homology"/>
<dbReference type="GO" id="GO:0006518">
    <property type="term" value="P:peptide metabolic process"/>
    <property type="evidence" value="ECO:0007669"/>
    <property type="project" value="InterPro"/>
</dbReference>
<evidence type="ECO:0000313" key="10">
    <source>
        <dbReference type="EMBL" id="EAB8477382.1"/>
    </source>
</evidence>
<dbReference type="PANTHER" id="PTHR42994">
    <property type="entry name" value="PEPTIDASE T"/>
    <property type="match status" value="1"/>
</dbReference>
<dbReference type="GO" id="GO:0045148">
    <property type="term" value="F:tripeptide aminopeptidase activity"/>
    <property type="evidence" value="ECO:0007669"/>
    <property type="project" value="UniProtKB-UniRule"/>
</dbReference>
<dbReference type="EMBL" id="AAAGSE010000013">
    <property type="protein sequence ID" value="EAC0787251.1"/>
    <property type="molecule type" value="Genomic_DNA"/>
</dbReference>
<dbReference type="GO" id="GO:0008237">
    <property type="term" value="F:metallopeptidase activity"/>
    <property type="evidence" value="ECO:0007669"/>
    <property type="project" value="UniProtKB-KW"/>
</dbReference>
<accession>A0A3Y9C0B4</accession>
<dbReference type="Gene3D" id="3.30.70.360">
    <property type="match status" value="1"/>
</dbReference>
<dbReference type="NCBIfam" id="TIGR01882">
    <property type="entry name" value="peptidase-T"/>
    <property type="match status" value="1"/>
</dbReference>
<evidence type="ECO:0000256" key="5">
    <source>
        <dbReference type="ARBA" id="ARBA00022801"/>
    </source>
</evidence>
<reference evidence="10" key="1">
    <citation type="submission" date="2018-08" db="EMBL/GenBank/DDBJ databases">
        <authorList>
            <person name="Ashton P.M."/>
            <person name="Dallman T."/>
            <person name="Nair S."/>
            <person name="De Pinna E."/>
            <person name="Peters T."/>
            <person name="Grant K."/>
        </authorList>
    </citation>
    <scope>NUCLEOTIDE SEQUENCE [LARGE SCALE GENOMIC DNA]</scope>
    <source>
        <strain evidence="12">140692</strain>
        <strain evidence="13">367309</strain>
        <strain evidence="11">412099</strain>
        <strain evidence="10">43913</strain>
    </source>
</reference>
<dbReference type="PROSITE" id="PS00759">
    <property type="entry name" value="ARGE_DAPE_CPG2_2"/>
    <property type="match status" value="1"/>
</dbReference>